<accession>A0ABR0GA15</accession>
<dbReference type="RefSeq" id="XP_062741521.1">
    <property type="nucleotide sequence ID" value="XM_062890645.1"/>
</dbReference>
<dbReference type="SUPFAM" id="SSF46774">
    <property type="entry name" value="ARID-like"/>
    <property type="match status" value="1"/>
</dbReference>
<dbReference type="Proteomes" id="UP001323405">
    <property type="component" value="Unassembled WGS sequence"/>
</dbReference>
<feature type="compositionally biased region" description="Polar residues" evidence="4">
    <location>
        <begin position="294"/>
        <end position="325"/>
    </location>
</feature>
<feature type="compositionally biased region" description="Polar residues" evidence="4">
    <location>
        <begin position="704"/>
        <end position="722"/>
    </location>
</feature>
<keyword evidence="7" id="KW-1185">Reference proteome</keyword>
<name>A0ABR0GA15_9PEZI</name>
<sequence>MHKASLFMTLSETADRAVRCHWKTLAMMVNGQSVRGSDRAFGGNTRCTGHCFGCRALSVALIGHRERDGPARLGRFRRAPRFVRLKSNQRSFSRRALCHSTAPLDSGHPTSTRDLGTEVWQKPGLRGGDCGSLELWVTTREALTAKNSRGSSINLRTLSFDWINDGAVPSHNGNGFAIADPAAVAGVMMDPSAFMGNPAQFNPQFANPQQLAMQNTPMRNASPSFPNAMYQTNSVIPSKRARPREDSIGQSPRQAPGMLPTSRAETPQQSPFPGYQPPGMAQQQGGQPSPYPHLQQNGSANATPSPIMSNQMRPGSVPQRVSTASPHPFSPAAQQFPQTSPVPSEHGGNPQAFMQQNAFPQGFNPQFTAQSPARPSPSPNPMGNPMMAQHMTQMQGQLPQQIQQMPQQMQNPMAGQMQNMMLQQQMGQGRGAMDPQKQQQLLYQMQMQQQRSLQQQINAQNMMQIAPNANLTPAQIQAQAHVQAQVQHQAQQRNMMAGRPGVPNGQMPPGGMRPQQGIPAQQFLRQVPPAQFLNQLRAFFASSGQVMDQTVPTIGNQPIDLQALFHAVMKFGGYRAVTQSNGWVQVSMALNIHPQQVPAAPSHFKAIYERWLFKYEEMVKMRMQQGGMQKAPQMAPGTPTKIMPPGQMPGQMMQPGQPSPLQQGPMPSPAKPPGGQQAGMNGFPVHGQQPMMPSQTHQQRHSLSRSIQATPTNEDFSMQSPAQGKPGSMSVPGSAQAENQGMAEELAGTAKFAAPFATNPEEYMPSSREHISYGGVDASLIKVGEELQNARIDLPAAYELGNVDLHAITKSLQSGIHGEVRLALDVLARITASDFHSFAPTNTIPIPQIELKFCPELVEALVDCAEEQIELLAESSEEASNEIVILPYEDIVRACRIDRLTVKSIPVHGSSEYDLERAADRLICITTIFRNMSWRDDNHPALADEAVIKLLCVVIRYMGTREMLLRSNANTLDIMKDLVTLLSNIAGAIEIPGREQAFCLLQFLLAFAPNPPPTMVNGKLYFSVYDPRSHPYLPHAVDSLAKLLARDEPNRTHYKAIFTNESMLNTSPPCELLTRAFALAIAPIPDCTKEPRHPLPPLVEVRKPIIMQGLLAADIMAGLAPEFDSGVARSWLASGNGFAQNLYALVRQISSLYENQVMRPGRGPPKRDAELVYISSVGINLIRRLCEKARDPHRPAGESGIPPEILPARESVLQALQMHAREWTVEGMLTDLVAYARLVR</sequence>
<dbReference type="CDD" id="cd16871">
    <property type="entry name" value="ARID_Swi1p-like"/>
    <property type="match status" value="1"/>
</dbReference>
<evidence type="ECO:0000256" key="1">
    <source>
        <dbReference type="ARBA" id="ARBA00023015"/>
    </source>
</evidence>
<evidence type="ECO:0000313" key="7">
    <source>
        <dbReference type="Proteomes" id="UP001323405"/>
    </source>
</evidence>
<comment type="caution">
    <text evidence="6">The sequence shown here is derived from an EMBL/GenBank/DDBJ whole genome shotgun (WGS) entry which is preliminary data.</text>
</comment>
<dbReference type="SMART" id="SM01014">
    <property type="entry name" value="ARID"/>
    <property type="match status" value="1"/>
</dbReference>
<proteinExistence type="predicted"/>
<feature type="compositionally biased region" description="Low complexity" evidence="4">
    <location>
        <begin position="647"/>
        <end position="665"/>
    </location>
</feature>
<feature type="region of interest" description="Disordered" evidence="4">
    <location>
        <begin position="497"/>
        <end position="516"/>
    </location>
</feature>
<dbReference type="InterPro" id="IPR051232">
    <property type="entry name" value="ARID/SWI1_ChromRemod"/>
</dbReference>
<dbReference type="GeneID" id="87910552"/>
<feature type="compositionally biased region" description="Low complexity" evidence="4">
    <location>
        <begin position="277"/>
        <end position="288"/>
    </location>
</feature>
<keyword evidence="2" id="KW-0804">Transcription</keyword>
<feature type="region of interest" description="Disordered" evidence="4">
    <location>
        <begin position="647"/>
        <end position="742"/>
    </location>
</feature>
<feature type="domain" description="ARID" evidence="5">
    <location>
        <begin position="526"/>
        <end position="620"/>
    </location>
</feature>
<evidence type="ECO:0000313" key="6">
    <source>
        <dbReference type="EMBL" id="KAK4652546.1"/>
    </source>
</evidence>
<dbReference type="EMBL" id="JAFFHA010000007">
    <property type="protein sequence ID" value="KAK4652546.1"/>
    <property type="molecule type" value="Genomic_DNA"/>
</dbReference>
<organism evidence="6 7">
    <name type="scientific">Podospora pseudocomata</name>
    <dbReference type="NCBI Taxonomy" id="2093779"/>
    <lineage>
        <taxon>Eukaryota</taxon>
        <taxon>Fungi</taxon>
        <taxon>Dikarya</taxon>
        <taxon>Ascomycota</taxon>
        <taxon>Pezizomycotina</taxon>
        <taxon>Sordariomycetes</taxon>
        <taxon>Sordariomycetidae</taxon>
        <taxon>Sordariales</taxon>
        <taxon>Podosporaceae</taxon>
        <taxon>Podospora</taxon>
    </lineage>
</organism>
<dbReference type="Pfam" id="PF01388">
    <property type="entry name" value="ARID"/>
    <property type="match status" value="1"/>
</dbReference>
<dbReference type="PANTHER" id="PTHR13964">
    <property type="entry name" value="RBP-RELATED"/>
    <property type="match status" value="1"/>
</dbReference>
<reference evidence="6 7" key="1">
    <citation type="journal article" date="2023" name="bioRxiv">
        <title>High-quality genome assemblies of four members of thePodospora anserinaspecies complex.</title>
        <authorList>
            <person name="Ament-Velasquez S.L."/>
            <person name="Vogan A.A."/>
            <person name="Wallerman O."/>
            <person name="Hartmann F."/>
            <person name="Gautier V."/>
            <person name="Silar P."/>
            <person name="Giraud T."/>
            <person name="Johannesson H."/>
        </authorList>
    </citation>
    <scope>NUCLEOTIDE SEQUENCE [LARGE SCALE GENOMIC DNA]</scope>
    <source>
        <strain evidence="6 7">CBS 415.72m</strain>
    </source>
</reference>
<feature type="compositionally biased region" description="Polar residues" evidence="4">
    <location>
        <begin position="217"/>
        <end position="236"/>
    </location>
</feature>
<dbReference type="InterPro" id="IPR036431">
    <property type="entry name" value="ARID_dom_sf"/>
</dbReference>
<gene>
    <name evidence="6" type="ORF">QC762_502190</name>
</gene>
<protein>
    <recommendedName>
        <fullName evidence="5">ARID domain-containing protein</fullName>
    </recommendedName>
</protein>
<evidence type="ECO:0000259" key="5">
    <source>
        <dbReference type="PROSITE" id="PS51011"/>
    </source>
</evidence>
<feature type="compositionally biased region" description="Polar residues" evidence="4">
    <location>
        <begin position="352"/>
        <end position="373"/>
    </location>
</feature>
<dbReference type="SMART" id="SM00501">
    <property type="entry name" value="BRIGHT"/>
    <property type="match status" value="1"/>
</dbReference>
<feature type="region of interest" description="Disordered" evidence="4">
    <location>
        <begin position="217"/>
        <end position="385"/>
    </location>
</feature>
<keyword evidence="1" id="KW-0805">Transcription regulation</keyword>
<evidence type="ECO:0000256" key="4">
    <source>
        <dbReference type="SAM" id="MobiDB-lite"/>
    </source>
</evidence>
<dbReference type="Gene3D" id="1.10.150.60">
    <property type="entry name" value="ARID DNA-binding domain"/>
    <property type="match status" value="1"/>
</dbReference>
<evidence type="ECO:0000256" key="3">
    <source>
        <dbReference type="ARBA" id="ARBA00023242"/>
    </source>
</evidence>
<dbReference type="InterPro" id="IPR001606">
    <property type="entry name" value="ARID_dom"/>
</dbReference>
<dbReference type="PANTHER" id="PTHR13964:SF27">
    <property type="entry name" value="HAT-TRICK, ISOFORM D"/>
    <property type="match status" value="1"/>
</dbReference>
<feature type="compositionally biased region" description="Polar residues" evidence="4">
    <location>
        <begin position="332"/>
        <end position="342"/>
    </location>
</feature>
<keyword evidence="3" id="KW-0539">Nucleus</keyword>
<evidence type="ECO:0000256" key="2">
    <source>
        <dbReference type="ARBA" id="ARBA00023163"/>
    </source>
</evidence>
<dbReference type="PROSITE" id="PS51011">
    <property type="entry name" value="ARID"/>
    <property type="match status" value="1"/>
</dbReference>